<dbReference type="Proteomes" id="UP001377567">
    <property type="component" value="Unassembled WGS sequence"/>
</dbReference>
<evidence type="ECO:0000256" key="1">
    <source>
        <dbReference type="ARBA" id="ARBA00002976"/>
    </source>
</evidence>
<name>A0AAV5S0W8_MAUHU</name>
<dbReference type="EMBL" id="BTGD01000011">
    <property type="protein sequence ID" value="GMM57051.1"/>
    <property type="molecule type" value="Genomic_DNA"/>
</dbReference>
<dbReference type="GO" id="GO:0030674">
    <property type="term" value="F:protein-macromolecule adaptor activity"/>
    <property type="evidence" value="ECO:0007669"/>
    <property type="project" value="TreeGrafter"/>
</dbReference>
<dbReference type="AlphaFoldDB" id="A0AAV5S0W8"/>
<evidence type="ECO:0000256" key="4">
    <source>
        <dbReference type="ARBA" id="ARBA00022447"/>
    </source>
</evidence>
<evidence type="ECO:0000256" key="3">
    <source>
        <dbReference type="ARBA" id="ARBA00015902"/>
    </source>
</evidence>
<dbReference type="GO" id="GO:0016192">
    <property type="term" value="P:vesicle-mediated transport"/>
    <property type="evidence" value="ECO:0007669"/>
    <property type="project" value="InterPro"/>
</dbReference>
<proteinExistence type="inferred from homology"/>
<comment type="function">
    <text evidence="1">Involved in gross chromosomal rearrangements (GCRs) and telomere healing.</text>
</comment>
<evidence type="ECO:0000313" key="5">
    <source>
        <dbReference type="EMBL" id="GMM57051.1"/>
    </source>
</evidence>
<dbReference type="PANTHER" id="PTHR28043">
    <property type="entry name" value="INCREASED RECOMBINATION CENTERS PROTEIN 6"/>
    <property type="match status" value="1"/>
</dbReference>
<reference evidence="5 6" key="1">
    <citation type="journal article" date="2023" name="Elife">
        <title>Identification of key yeast species and microbe-microbe interactions impacting larval growth of Drosophila in the wild.</title>
        <authorList>
            <person name="Mure A."/>
            <person name="Sugiura Y."/>
            <person name="Maeda R."/>
            <person name="Honda K."/>
            <person name="Sakurai N."/>
            <person name="Takahashi Y."/>
            <person name="Watada M."/>
            <person name="Katoh T."/>
            <person name="Gotoh A."/>
            <person name="Gotoh Y."/>
            <person name="Taniguchi I."/>
            <person name="Nakamura K."/>
            <person name="Hayashi T."/>
            <person name="Katayama T."/>
            <person name="Uemura T."/>
            <person name="Hattori Y."/>
        </authorList>
    </citation>
    <scope>NUCLEOTIDE SEQUENCE [LARGE SCALE GENOMIC DNA]</scope>
    <source>
        <strain evidence="5 6">KH-74</strain>
    </source>
</reference>
<keyword evidence="6" id="KW-1185">Reference proteome</keyword>
<evidence type="ECO:0000313" key="6">
    <source>
        <dbReference type="Proteomes" id="UP001377567"/>
    </source>
</evidence>
<dbReference type="PANTHER" id="PTHR28043:SF1">
    <property type="entry name" value="INCREASED RECOMBINATION CENTERS PROTEIN 6"/>
    <property type="match status" value="1"/>
</dbReference>
<evidence type="ECO:0000256" key="2">
    <source>
        <dbReference type="ARBA" id="ARBA00007973"/>
    </source>
</evidence>
<sequence length="234" mass="25724">MTRDKVLVLVDRDEAHGVSQETQTRLLSELFSLSDASQSIVHGNTWRTKYYDAPYDLYIDTHAGTLQEWLGEFNGEQCRELRDALAGVVLVGGSWDASAAATLPTEDMFALWIDCTGELNETEIDEANAMLSTSGSALEVVQLTAEGSETNEFGEAVGLARAREVIDTHPWQGMVRRDSNPSSTSHDRNEDIGALVSLLNEARQRYASLEASDSREARELAEATAEEISRKLGL</sequence>
<comment type="similarity">
    <text evidence="2">Belongs to the IRC6 family.</text>
</comment>
<accession>A0AAV5S0W8</accession>
<protein>
    <recommendedName>
        <fullName evidence="3">Increased recombination centers protein 6</fullName>
    </recommendedName>
</protein>
<keyword evidence="4" id="KW-0160">Chromosomal rearrangement</keyword>
<organism evidence="5 6">
    <name type="scientific">Maudiozyma humilis</name>
    <name type="common">Sour dough yeast</name>
    <name type="synonym">Kazachstania humilis</name>
    <dbReference type="NCBI Taxonomy" id="51915"/>
    <lineage>
        <taxon>Eukaryota</taxon>
        <taxon>Fungi</taxon>
        <taxon>Dikarya</taxon>
        <taxon>Ascomycota</taxon>
        <taxon>Saccharomycotina</taxon>
        <taxon>Saccharomycetes</taxon>
        <taxon>Saccharomycetales</taxon>
        <taxon>Saccharomycetaceae</taxon>
        <taxon>Maudiozyma</taxon>
    </lineage>
</organism>
<dbReference type="InterPro" id="IPR034627">
    <property type="entry name" value="Irc6"/>
</dbReference>
<comment type="caution">
    <text evidence="5">The sequence shown here is derived from an EMBL/GenBank/DDBJ whole genome shotgun (WGS) entry which is preliminary data.</text>
</comment>
<gene>
    <name evidence="5" type="ORF">DAKH74_036670</name>
</gene>
<dbReference type="Gene3D" id="3.40.50.11960">
    <property type="match status" value="1"/>
</dbReference>